<protein>
    <submittedName>
        <fullName evidence="2">Carbohydrate ABC transporter substrate-binding protein</fullName>
    </submittedName>
</protein>
<organism evidence="2 3">
    <name type="scientific">Treponema phagedenis</name>
    <dbReference type="NCBI Taxonomy" id="162"/>
    <lineage>
        <taxon>Bacteria</taxon>
        <taxon>Pseudomonadati</taxon>
        <taxon>Spirochaetota</taxon>
        <taxon>Spirochaetia</taxon>
        <taxon>Spirochaetales</taxon>
        <taxon>Treponemataceae</taxon>
        <taxon>Treponema</taxon>
    </lineage>
</organism>
<evidence type="ECO:0000256" key="1">
    <source>
        <dbReference type="SAM" id="SignalP"/>
    </source>
</evidence>
<feature type="chain" id="PRO_5041958452" evidence="1">
    <location>
        <begin position="24"/>
        <end position="420"/>
    </location>
</feature>
<feature type="signal peptide" evidence="1">
    <location>
        <begin position="1"/>
        <end position="23"/>
    </location>
</feature>
<gene>
    <name evidence="2" type="ORF">FUT82_11710</name>
</gene>
<sequence>MRRNIVFVFGLLLSVFVFSCKNAEDSIAVIWTNNIDFVLYCELFNQSQKNYKIVVQYKTNPAQAVIEKTETFPDVVIGPWLKGGAARTEFTKIASVLGEDKIPEDSFYPELLQLGNINGNQYLLPVSFNLPTIIFSQKQANRIDSDFSLSLDEIRALSKEYNKIQNGIYTRMGFSPRWKDSFLYLTAEGFKASFEEKENFFTWNTQALSETVTYIRNWSAEVNTSAASEDDFKFRYLYDPPYMLITGGRCLFWYLPSDNLFAMSQDKLNNIDFRWITYKGKTPLQEDIVYAGIHKKARNTAAAKAFLIWFFSVDTQKELMEKIQEEHLIAQSFGIAGGFSALKNVTENVFPNYYPLLLKHLPQTNTFETPKILPSNWTQLKKAIVLPYLKEAGALPLGKSEENIQSLNKRSSEWYKNQQQ</sequence>
<evidence type="ECO:0000313" key="3">
    <source>
        <dbReference type="Proteomes" id="UP000323594"/>
    </source>
</evidence>
<dbReference type="AlphaFoldDB" id="A0AAE6M941"/>
<proteinExistence type="predicted"/>
<dbReference type="RefSeq" id="WP_024752384.1">
    <property type="nucleotide sequence ID" value="NZ_CP027018.1"/>
</dbReference>
<keyword evidence="1" id="KW-0732">Signal</keyword>
<dbReference type="PROSITE" id="PS51257">
    <property type="entry name" value="PROKAR_LIPOPROTEIN"/>
    <property type="match status" value="1"/>
</dbReference>
<name>A0AAE6M941_TREPH</name>
<dbReference type="Proteomes" id="UP000323594">
    <property type="component" value="Chromosome"/>
</dbReference>
<accession>A0AAE6M941</accession>
<dbReference type="Gene3D" id="3.40.190.10">
    <property type="entry name" value="Periplasmic binding protein-like II"/>
    <property type="match status" value="1"/>
</dbReference>
<evidence type="ECO:0000313" key="2">
    <source>
        <dbReference type="EMBL" id="QEJ98597.1"/>
    </source>
</evidence>
<reference evidence="2 3" key="1">
    <citation type="submission" date="2019-08" db="EMBL/GenBank/DDBJ databases">
        <authorList>
            <person name="Kuhnert P."/>
        </authorList>
    </citation>
    <scope>NUCLEOTIDE SEQUENCE [LARGE SCALE GENOMIC DNA]</scope>
    <source>
        <strain evidence="2 3">B36.5</strain>
    </source>
</reference>
<dbReference type="EMBL" id="CP042817">
    <property type="protein sequence ID" value="QEJ98597.1"/>
    <property type="molecule type" value="Genomic_DNA"/>
</dbReference>
<dbReference type="SUPFAM" id="SSF53850">
    <property type="entry name" value="Periplasmic binding protein-like II"/>
    <property type="match status" value="1"/>
</dbReference>